<evidence type="ECO:0000313" key="1">
    <source>
        <dbReference type="EMBL" id="CDM30397.1"/>
    </source>
</evidence>
<dbReference type="AlphaFoldDB" id="W6QLG2"/>
<organism evidence="1 2">
    <name type="scientific">Penicillium roqueforti (strain FM164)</name>
    <dbReference type="NCBI Taxonomy" id="1365484"/>
    <lineage>
        <taxon>Eukaryota</taxon>
        <taxon>Fungi</taxon>
        <taxon>Dikarya</taxon>
        <taxon>Ascomycota</taxon>
        <taxon>Pezizomycotina</taxon>
        <taxon>Eurotiomycetes</taxon>
        <taxon>Eurotiomycetidae</taxon>
        <taxon>Eurotiales</taxon>
        <taxon>Aspergillaceae</taxon>
        <taxon>Penicillium</taxon>
    </lineage>
</organism>
<name>W6QLG2_PENRF</name>
<gene>
    <name evidence="1" type="ORF">PROQFM164_S02g000546</name>
</gene>
<accession>W6QLG2</accession>
<reference evidence="1" key="1">
    <citation type="journal article" date="2014" name="Nat. Commun.">
        <title>Multiple recent horizontal transfers of a large genomic region in cheese making fungi.</title>
        <authorList>
            <person name="Cheeseman K."/>
            <person name="Ropars J."/>
            <person name="Renault P."/>
            <person name="Dupont J."/>
            <person name="Gouzy J."/>
            <person name="Branca A."/>
            <person name="Abraham A.L."/>
            <person name="Ceppi M."/>
            <person name="Conseiller E."/>
            <person name="Debuchy R."/>
            <person name="Malagnac F."/>
            <person name="Goarin A."/>
            <person name="Silar P."/>
            <person name="Lacoste S."/>
            <person name="Sallet E."/>
            <person name="Bensimon A."/>
            <person name="Giraud T."/>
            <person name="Brygoo Y."/>
        </authorList>
    </citation>
    <scope>NUCLEOTIDE SEQUENCE [LARGE SCALE GENOMIC DNA]</scope>
    <source>
        <strain evidence="1">FM164</strain>
    </source>
</reference>
<protein>
    <submittedName>
        <fullName evidence="1">Genomic scaffold, ProqFM164S02</fullName>
    </submittedName>
</protein>
<proteinExistence type="predicted"/>
<dbReference type="Proteomes" id="UP000030686">
    <property type="component" value="Unassembled WGS sequence"/>
</dbReference>
<sequence>MLPDRAVKRAEVPLGRFIVALFSGATIHVSTRS</sequence>
<dbReference type="EMBL" id="HG792016">
    <property type="protein sequence ID" value="CDM30397.1"/>
    <property type="molecule type" value="Genomic_DNA"/>
</dbReference>
<evidence type="ECO:0000313" key="2">
    <source>
        <dbReference type="Proteomes" id="UP000030686"/>
    </source>
</evidence>
<keyword evidence="2" id="KW-1185">Reference proteome</keyword>